<accession>A0A8J3RBH0</accession>
<dbReference type="EMBL" id="BOOG01000070">
    <property type="protein sequence ID" value="GIH73031.1"/>
    <property type="molecule type" value="Genomic_DNA"/>
</dbReference>
<comment type="caution">
    <text evidence="1">The sequence shown here is derived from an EMBL/GenBank/DDBJ whole genome shotgun (WGS) entry which is preliminary data.</text>
</comment>
<keyword evidence="2" id="KW-1185">Reference proteome</keyword>
<gene>
    <name evidence="1" type="ORF">Mth01_52840</name>
</gene>
<dbReference type="Proteomes" id="UP000610966">
    <property type="component" value="Unassembled WGS sequence"/>
</dbReference>
<dbReference type="RefSeq" id="WP_204018676.1">
    <property type="nucleotide sequence ID" value="NZ_BOOG01000070.1"/>
</dbReference>
<sequence length="495" mass="54937">MGPRQPDAHVRQCAQRIRFEVVGTLSPDPLDPLTLRRIAEQIRTCCRHRPLKAWRLAAGWTVDEAVRRVHALCDDLGLARCGLVERSWREWEATATPDRFYQDLLCRLFATGPVQLGFGADYSPPLLPVPLPAARASVHVGDGKTDDHHSPPHSLQDLVMSAAHESADFISRAEQADVGPHTLEQFHADIARIVITYPNRPVAPTFVEVLHLRDRAFQLLEGRQRPDQARDLYLITGVLCGILANASFDLGNLAAAETQARTARLCAELAGNNWLLTWVGGTQSLIAYWDNRPTDAVTLARSVWDHTPETGTVQVRLAALEARAHARMRDAAAADEALRRADRAREQIRGDDEFGGMLVFPDAKQSFYGATCQLWLGDSDERRYRDAERLAAAAVIWYEASLPEQRRIGEQCLAMLELAAARLAHGELDGTVEVAQAVLSMGARRRTDSVARRLRQLGNQLARPVHQNASLAIAMREEIETFCRAPAAPPLEARQ</sequence>
<protein>
    <submittedName>
        <fullName evidence="1">Uncharacterized protein</fullName>
    </submittedName>
</protein>
<dbReference type="AlphaFoldDB" id="A0A8J3RBH0"/>
<reference evidence="1" key="1">
    <citation type="submission" date="2021-01" db="EMBL/GenBank/DDBJ databases">
        <title>Whole genome shotgun sequence of Sphaerimonospora thailandensis NBRC 107569.</title>
        <authorList>
            <person name="Komaki H."/>
            <person name="Tamura T."/>
        </authorList>
    </citation>
    <scope>NUCLEOTIDE SEQUENCE</scope>
    <source>
        <strain evidence="1">NBRC 107569</strain>
    </source>
</reference>
<evidence type="ECO:0000313" key="1">
    <source>
        <dbReference type="EMBL" id="GIH73031.1"/>
    </source>
</evidence>
<evidence type="ECO:0000313" key="2">
    <source>
        <dbReference type="Proteomes" id="UP000610966"/>
    </source>
</evidence>
<name>A0A8J3RBH0_9ACTN</name>
<organism evidence="1 2">
    <name type="scientific">Sphaerimonospora thailandensis</name>
    <dbReference type="NCBI Taxonomy" id="795644"/>
    <lineage>
        <taxon>Bacteria</taxon>
        <taxon>Bacillati</taxon>
        <taxon>Actinomycetota</taxon>
        <taxon>Actinomycetes</taxon>
        <taxon>Streptosporangiales</taxon>
        <taxon>Streptosporangiaceae</taxon>
        <taxon>Sphaerimonospora</taxon>
    </lineage>
</organism>
<proteinExistence type="predicted"/>